<keyword evidence="3" id="KW-0813">Transport</keyword>
<dbReference type="EMBL" id="BMKC01000004">
    <property type="protein sequence ID" value="GGA87193.1"/>
    <property type="molecule type" value="Genomic_DNA"/>
</dbReference>
<dbReference type="SUPFAM" id="SSF54631">
    <property type="entry name" value="CBS-domain pair"/>
    <property type="match status" value="1"/>
</dbReference>
<evidence type="ECO:0000256" key="1">
    <source>
        <dbReference type="ARBA" id="ARBA00004141"/>
    </source>
</evidence>
<dbReference type="Pfam" id="PF01769">
    <property type="entry name" value="MgtE"/>
    <property type="match status" value="1"/>
</dbReference>
<dbReference type="InterPro" id="IPR006667">
    <property type="entry name" value="SLC41_membr_dom"/>
</dbReference>
<dbReference type="PANTHER" id="PTHR41394:SF5">
    <property type="entry name" value="SLC41A_MGTE INTEGRAL MEMBRANE DOMAIN-CONTAINING PROTEIN"/>
    <property type="match status" value="1"/>
</dbReference>
<keyword evidence="5" id="KW-0460">Magnesium</keyword>
<dbReference type="InterPro" id="IPR000644">
    <property type="entry name" value="CBS_dom"/>
</dbReference>
<dbReference type="PANTHER" id="PTHR41394">
    <property type="entry name" value="MAGNESIUM TRANSPORTER MGTE"/>
    <property type="match status" value="1"/>
</dbReference>
<feature type="domain" description="CBS" evidence="10">
    <location>
        <begin position="87"/>
        <end position="149"/>
    </location>
</feature>
<evidence type="ECO:0000256" key="9">
    <source>
        <dbReference type="SAM" id="Phobius"/>
    </source>
</evidence>
<keyword evidence="4 9" id="KW-0812">Transmembrane</keyword>
<dbReference type="Pfam" id="PF00571">
    <property type="entry name" value="CBS"/>
    <property type="match status" value="2"/>
</dbReference>
<accession>A0ABQ1HSM7</accession>
<proteinExistence type="inferred from homology"/>
<evidence type="ECO:0000256" key="5">
    <source>
        <dbReference type="ARBA" id="ARBA00022842"/>
    </source>
</evidence>
<feature type="transmembrane region" description="Helical" evidence="9">
    <location>
        <begin position="307"/>
        <end position="328"/>
    </location>
</feature>
<evidence type="ECO:0000256" key="6">
    <source>
        <dbReference type="ARBA" id="ARBA00022989"/>
    </source>
</evidence>
<feature type="transmembrane region" description="Helical" evidence="9">
    <location>
        <begin position="235"/>
        <end position="253"/>
    </location>
</feature>
<comment type="caution">
    <text evidence="11">The sequence shown here is derived from an EMBL/GenBank/DDBJ whole genome shotgun (WGS) entry which is preliminary data.</text>
</comment>
<evidence type="ECO:0000256" key="2">
    <source>
        <dbReference type="ARBA" id="ARBA00009749"/>
    </source>
</evidence>
<evidence type="ECO:0000259" key="10">
    <source>
        <dbReference type="PROSITE" id="PS51371"/>
    </source>
</evidence>
<evidence type="ECO:0000313" key="12">
    <source>
        <dbReference type="Proteomes" id="UP000623419"/>
    </source>
</evidence>
<evidence type="ECO:0000256" key="3">
    <source>
        <dbReference type="ARBA" id="ARBA00022448"/>
    </source>
</evidence>
<sequence>MSPNTAAPDQALAKRIAALDTESAIKRLQGIAAADVAQLLASLPPARANDLLAAMPVGERTAVMAAAPAGTDWADSQRYPEGSVGRLIEDPPAVFPAGTRVSQAVDALRDVVRKRLVTYLWVVDADQRLVGVVAFRDLLYADRDRPLDEIMIRSPFCLRPGQDLVDAMREVVTRHYPVYPVCEGDGHLVGQVRGQVLFEQQAFEISAQAGSMVGVEKEERLATPLWRAFKFRNPWLLVNLLTVFVAAAVVGFFEDTINKVVVLAVFLPVLGGQSGNLGAQSMAVMLRGMTLGELKATRIAGIVTKEGVLGLINGAVTGAIAGAAMYWVVARDGGENALALGLITLAAMSLSCMVAGLAGSTIPLALKRMGADPATASSIFLTTLTDVVSMGSFLALVTWLVI</sequence>
<dbReference type="Gene3D" id="3.10.580.10">
    <property type="entry name" value="CBS-domain"/>
    <property type="match status" value="1"/>
</dbReference>
<dbReference type="Gene3D" id="1.10.357.20">
    <property type="entry name" value="SLC41 divalent cation transporters, integral membrane domain"/>
    <property type="match status" value="1"/>
</dbReference>
<keyword evidence="6 9" id="KW-1133">Transmembrane helix</keyword>
<keyword evidence="8" id="KW-0129">CBS domain</keyword>
<dbReference type="InterPro" id="IPR046342">
    <property type="entry name" value="CBS_dom_sf"/>
</dbReference>
<evidence type="ECO:0000256" key="8">
    <source>
        <dbReference type="PROSITE-ProRule" id="PRU00703"/>
    </source>
</evidence>
<feature type="transmembrane region" description="Helical" evidence="9">
    <location>
        <begin position="378"/>
        <end position="401"/>
    </location>
</feature>
<keyword evidence="7 9" id="KW-0472">Membrane</keyword>
<keyword evidence="12" id="KW-1185">Reference proteome</keyword>
<dbReference type="RefSeq" id="WP_188665528.1">
    <property type="nucleotide sequence ID" value="NZ_BMKC01000004.1"/>
</dbReference>
<evidence type="ECO:0000256" key="4">
    <source>
        <dbReference type="ARBA" id="ARBA00022692"/>
    </source>
</evidence>
<organism evidence="11 12">
    <name type="scientific">Arenimonas soli</name>
    <dbReference type="NCBI Taxonomy" id="2269504"/>
    <lineage>
        <taxon>Bacteria</taxon>
        <taxon>Pseudomonadati</taxon>
        <taxon>Pseudomonadota</taxon>
        <taxon>Gammaproteobacteria</taxon>
        <taxon>Lysobacterales</taxon>
        <taxon>Lysobacteraceae</taxon>
        <taxon>Arenimonas</taxon>
    </lineage>
</organism>
<dbReference type="SUPFAM" id="SSF161093">
    <property type="entry name" value="MgtE membrane domain-like"/>
    <property type="match status" value="1"/>
</dbReference>
<dbReference type="PROSITE" id="PS51371">
    <property type="entry name" value="CBS"/>
    <property type="match status" value="1"/>
</dbReference>
<dbReference type="InterPro" id="IPR036739">
    <property type="entry name" value="SLC41_membr_dom_sf"/>
</dbReference>
<feature type="transmembrane region" description="Helical" evidence="9">
    <location>
        <begin position="265"/>
        <end position="286"/>
    </location>
</feature>
<reference evidence="12" key="1">
    <citation type="journal article" date="2019" name="Int. J. Syst. Evol. Microbiol.">
        <title>The Global Catalogue of Microorganisms (GCM) 10K type strain sequencing project: providing services to taxonomists for standard genome sequencing and annotation.</title>
        <authorList>
            <consortium name="The Broad Institute Genomics Platform"/>
            <consortium name="The Broad Institute Genome Sequencing Center for Infectious Disease"/>
            <person name="Wu L."/>
            <person name="Ma J."/>
        </authorList>
    </citation>
    <scope>NUCLEOTIDE SEQUENCE [LARGE SCALE GENOMIC DNA]</scope>
    <source>
        <strain evidence="12">CGMCC 1.15905</strain>
    </source>
</reference>
<protein>
    <recommendedName>
        <fullName evidence="10">CBS domain-containing protein</fullName>
    </recommendedName>
</protein>
<name>A0ABQ1HSM7_9GAMM</name>
<comment type="subcellular location">
    <subcellularLocation>
        <location evidence="1">Membrane</location>
        <topology evidence="1">Multi-pass membrane protein</topology>
    </subcellularLocation>
</comment>
<comment type="similarity">
    <text evidence="2">Belongs to the SLC41A transporter family.</text>
</comment>
<dbReference type="Proteomes" id="UP000623419">
    <property type="component" value="Unassembled WGS sequence"/>
</dbReference>
<evidence type="ECO:0000256" key="7">
    <source>
        <dbReference type="ARBA" id="ARBA00023136"/>
    </source>
</evidence>
<evidence type="ECO:0000313" key="11">
    <source>
        <dbReference type="EMBL" id="GGA87193.1"/>
    </source>
</evidence>
<feature type="transmembrane region" description="Helical" evidence="9">
    <location>
        <begin position="340"/>
        <end position="366"/>
    </location>
</feature>
<gene>
    <name evidence="11" type="ORF">GCM10011521_27030</name>
</gene>
<dbReference type="CDD" id="cd02205">
    <property type="entry name" value="CBS_pair_SF"/>
    <property type="match status" value="1"/>
</dbReference>